<gene>
    <name evidence="2" type="ORF">METZ01_LOCUS65312</name>
</gene>
<accession>A0A381TA63</accession>
<sequence>MLDGSLDDGTTQVNSLPVGYTETGRNQWDTNIGFRNHDQFRFDNLKLFYYLNGAGKLVARYKQDFVYTSTGGSTAV</sequence>
<protein>
    <submittedName>
        <fullName evidence="2">Uncharacterized protein</fullName>
    </submittedName>
</protein>
<dbReference type="EMBL" id="UINC01004186">
    <property type="protein sequence ID" value="SVA12458.1"/>
    <property type="molecule type" value="Genomic_DNA"/>
</dbReference>
<feature type="region of interest" description="Disordered" evidence="1">
    <location>
        <begin position="1"/>
        <end position="20"/>
    </location>
</feature>
<reference evidence="2" key="1">
    <citation type="submission" date="2018-05" db="EMBL/GenBank/DDBJ databases">
        <authorList>
            <person name="Lanie J.A."/>
            <person name="Ng W.-L."/>
            <person name="Kazmierczak K.M."/>
            <person name="Andrzejewski T.M."/>
            <person name="Davidsen T.M."/>
            <person name="Wayne K.J."/>
            <person name="Tettelin H."/>
            <person name="Glass J.I."/>
            <person name="Rusch D."/>
            <person name="Podicherti R."/>
            <person name="Tsui H.-C.T."/>
            <person name="Winkler M.E."/>
        </authorList>
    </citation>
    <scope>NUCLEOTIDE SEQUENCE</scope>
</reference>
<name>A0A381TA63_9ZZZZ</name>
<dbReference type="AlphaFoldDB" id="A0A381TA63"/>
<evidence type="ECO:0000256" key="1">
    <source>
        <dbReference type="SAM" id="MobiDB-lite"/>
    </source>
</evidence>
<evidence type="ECO:0000313" key="2">
    <source>
        <dbReference type="EMBL" id="SVA12458.1"/>
    </source>
</evidence>
<organism evidence="2">
    <name type="scientific">marine metagenome</name>
    <dbReference type="NCBI Taxonomy" id="408172"/>
    <lineage>
        <taxon>unclassified sequences</taxon>
        <taxon>metagenomes</taxon>
        <taxon>ecological metagenomes</taxon>
    </lineage>
</organism>
<proteinExistence type="predicted"/>